<gene>
    <name evidence="3" type="primary">LRCOL1</name>
</gene>
<dbReference type="PANTHER" id="PTHR10041">
    <property type="entry name" value="COLIPASE"/>
    <property type="match status" value="1"/>
</dbReference>
<evidence type="ECO:0000313" key="2">
    <source>
        <dbReference type="Proteomes" id="UP001652581"/>
    </source>
</evidence>
<dbReference type="Proteomes" id="UP001652581">
    <property type="component" value="Chromosome 32"/>
</dbReference>
<dbReference type="Gene3D" id="4.10.40.50">
    <property type="match status" value="1"/>
</dbReference>
<evidence type="ECO:0000313" key="3">
    <source>
        <dbReference type="RefSeq" id="XP_072808936.1"/>
    </source>
</evidence>
<feature type="non-terminal residue" evidence="3">
    <location>
        <position position="1"/>
    </location>
</feature>
<name>A0ABM5CJV5_VICPA</name>
<organism evidence="2 3">
    <name type="scientific">Vicugna pacos</name>
    <name type="common">Alpaca</name>
    <name type="synonym">Lama pacos</name>
    <dbReference type="NCBI Taxonomy" id="30538"/>
    <lineage>
        <taxon>Eukaryota</taxon>
        <taxon>Metazoa</taxon>
        <taxon>Chordata</taxon>
        <taxon>Craniata</taxon>
        <taxon>Vertebrata</taxon>
        <taxon>Euteleostomi</taxon>
        <taxon>Mammalia</taxon>
        <taxon>Eutheria</taxon>
        <taxon>Laurasiatheria</taxon>
        <taxon>Artiodactyla</taxon>
        <taxon>Tylopoda</taxon>
        <taxon>Camelidae</taxon>
        <taxon>Vicugna</taxon>
    </lineage>
</organism>
<keyword evidence="2" id="KW-1185">Reference proteome</keyword>
<dbReference type="GeneID" id="116276621"/>
<sequence length="357" mass="37973">QRLQLAPGTVVAPCVTGGLATAPSVWSLPRKAVRLPCESEGGDRRQRSGGRGDAPVILPQLHPGLPGVFSGSHSLASLSLHRGAGGTQDSKRIGEACERHEECQSSCCVTNSLSPQKFCTPRNVFQQCRSWQKPNGHSCQGHSECQSGCCTTNSYRLQTFCTARTLFLQCLPWRKPRGNFCLKHSECRSKCCIRLSELSRHRCVPQSGILAQCLPPFPGRLPASGAEALALLETLLGGKYRSPLLCSLDARKLTLTGDRSSSAPVTRNCRLLFPALLQAIPPPSCPPGGPDGVVPLYHPPEETPGRRPMSGCRAGLGGMRPRQEAWGEGTAAPACGGLPGKPASLTSDLALQVSISV</sequence>
<proteinExistence type="predicted"/>
<dbReference type="Pfam" id="PF15083">
    <property type="entry name" value="Colipase-like"/>
    <property type="match status" value="1"/>
</dbReference>
<dbReference type="PANTHER" id="PTHR10041:SF5">
    <property type="entry name" value="LEUCINE-RICH COLIPASE-LIKE PROTEIN 1"/>
    <property type="match status" value="1"/>
</dbReference>
<dbReference type="RefSeq" id="XP_072808936.1">
    <property type="nucleotide sequence ID" value="XM_072952835.1"/>
</dbReference>
<evidence type="ECO:0000256" key="1">
    <source>
        <dbReference type="SAM" id="MobiDB-lite"/>
    </source>
</evidence>
<feature type="region of interest" description="Disordered" evidence="1">
    <location>
        <begin position="37"/>
        <end position="59"/>
    </location>
</feature>
<accession>A0ABM5CJV5</accession>
<protein>
    <submittedName>
        <fullName evidence="3">Leucine-rich colipase-like protein 1</fullName>
    </submittedName>
</protein>
<reference evidence="3" key="1">
    <citation type="submission" date="2025-08" db="UniProtKB">
        <authorList>
            <consortium name="RefSeq"/>
        </authorList>
    </citation>
    <scope>IDENTIFICATION</scope>
</reference>
<dbReference type="InterPro" id="IPR001981">
    <property type="entry name" value="Colipase"/>
</dbReference>